<dbReference type="EMBL" id="KV424083">
    <property type="protein sequence ID" value="KZT51947.1"/>
    <property type="molecule type" value="Genomic_DNA"/>
</dbReference>
<protein>
    <submittedName>
        <fullName evidence="1">Uncharacterized protein</fullName>
    </submittedName>
</protein>
<accession>A0A165D2R8</accession>
<proteinExistence type="predicted"/>
<sequence>MHASWATWLWPHPRRTLARISKHPDSHHQTFLCTSSVAGNLQDGRCYRWWWGVDITPEGARESRLKRPSDTLKVLNSMYDTYSCAGSIHGRLVVAGRKMLRGPAPLGVRAETQRARMDRLSV</sequence>
<dbReference type="InParanoid" id="A0A165D2R8"/>
<organism evidence="1 2">
    <name type="scientific">Calocera cornea HHB12733</name>
    <dbReference type="NCBI Taxonomy" id="1353952"/>
    <lineage>
        <taxon>Eukaryota</taxon>
        <taxon>Fungi</taxon>
        <taxon>Dikarya</taxon>
        <taxon>Basidiomycota</taxon>
        <taxon>Agaricomycotina</taxon>
        <taxon>Dacrymycetes</taxon>
        <taxon>Dacrymycetales</taxon>
        <taxon>Dacrymycetaceae</taxon>
        <taxon>Calocera</taxon>
    </lineage>
</organism>
<evidence type="ECO:0000313" key="1">
    <source>
        <dbReference type="EMBL" id="KZT51947.1"/>
    </source>
</evidence>
<evidence type="ECO:0000313" key="2">
    <source>
        <dbReference type="Proteomes" id="UP000076842"/>
    </source>
</evidence>
<dbReference type="AlphaFoldDB" id="A0A165D2R8"/>
<gene>
    <name evidence="1" type="ORF">CALCODRAFT_109209</name>
</gene>
<dbReference type="Proteomes" id="UP000076842">
    <property type="component" value="Unassembled WGS sequence"/>
</dbReference>
<reference evidence="1 2" key="1">
    <citation type="journal article" date="2016" name="Mol. Biol. Evol.">
        <title>Comparative Genomics of Early-Diverging Mushroom-Forming Fungi Provides Insights into the Origins of Lignocellulose Decay Capabilities.</title>
        <authorList>
            <person name="Nagy L.G."/>
            <person name="Riley R."/>
            <person name="Tritt A."/>
            <person name="Adam C."/>
            <person name="Daum C."/>
            <person name="Floudas D."/>
            <person name="Sun H."/>
            <person name="Yadav J.S."/>
            <person name="Pangilinan J."/>
            <person name="Larsson K.H."/>
            <person name="Matsuura K."/>
            <person name="Barry K."/>
            <person name="Labutti K."/>
            <person name="Kuo R."/>
            <person name="Ohm R.A."/>
            <person name="Bhattacharya S.S."/>
            <person name="Shirouzu T."/>
            <person name="Yoshinaga Y."/>
            <person name="Martin F.M."/>
            <person name="Grigoriev I.V."/>
            <person name="Hibbett D.S."/>
        </authorList>
    </citation>
    <scope>NUCLEOTIDE SEQUENCE [LARGE SCALE GENOMIC DNA]</scope>
    <source>
        <strain evidence="1 2">HHB12733</strain>
    </source>
</reference>
<name>A0A165D2R8_9BASI</name>
<keyword evidence="2" id="KW-1185">Reference proteome</keyword>